<dbReference type="FunFam" id="3.40.50.300:FF:000527">
    <property type="entry name" value="Tyrosine-protein kinase etk"/>
    <property type="match status" value="1"/>
</dbReference>
<organism evidence="9 10">
    <name type="scientific">Sporolactobacillus putidus</name>
    <dbReference type="NCBI Taxonomy" id="492735"/>
    <lineage>
        <taxon>Bacteria</taxon>
        <taxon>Bacillati</taxon>
        <taxon>Bacillota</taxon>
        <taxon>Bacilli</taxon>
        <taxon>Bacillales</taxon>
        <taxon>Sporolactobacillaceae</taxon>
        <taxon>Sporolactobacillus</taxon>
    </lineage>
</organism>
<dbReference type="PANTHER" id="PTHR32309:SF31">
    <property type="entry name" value="CAPSULAR EXOPOLYSACCHARIDE FAMILY"/>
    <property type="match status" value="1"/>
</dbReference>
<keyword evidence="5 9" id="KW-0418">Kinase</keyword>
<dbReference type="Pfam" id="PF10609">
    <property type="entry name" value="ParA"/>
    <property type="match status" value="1"/>
</dbReference>
<accession>A0A917S3R4</accession>
<dbReference type="Gene3D" id="3.40.50.300">
    <property type="entry name" value="P-loop containing nucleotide triphosphate hydrolases"/>
    <property type="match status" value="1"/>
</dbReference>
<dbReference type="EC" id="2.7.10.2" evidence="2"/>
<dbReference type="GO" id="GO:0042802">
    <property type="term" value="F:identical protein binding"/>
    <property type="evidence" value="ECO:0007669"/>
    <property type="project" value="UniProtKB-ARBA"/>
</dbReference>
<dbReference type="GO" id="GO:0005886">
    <property type="term" value="C:plasma membrane"/>
    <property type="evidence" value="ECO:0007669"/>
    <property type="project" value="UniProtKB-ARBA"/>
</dbReference>
<evidence type="ECO:0000256" key="7">
    <source>
        <dbReference type="ARBA" id="ARBA00023137"/>
    </source>
</evidence>
<dbReference type="InterPro" id="IPR005702">
    <property type="entry name" value="Wzc-like_C"/>
</dbReference>
<dbReference type="Proteomes" id="UP000654670">
    <property type="component" value="Unassembled WGS sequence"/>
</dbReference>
<dbReference type="EMBL" id="BMOK01000008">
    <property type="protein sequence ID" value="GGL56321.1"/>
    <property type="molecule type" value="Genomic_DNA"/>
</dbReference>
<evidence type="ECO:0000256" key="8">
    <source>
        <dbReference type="ARBA" id="ARBA00051245"/>
    </source>
</evidence>
<evidence type="ECO:0000256" key="2">
    <source>
        <dbReference type="ARBA" id="ARBA00011903"/>
    </source>
</evidence>
<keyword evidence="6" id="KW-0067">ATP-binding</keyword>
<protein>
    <recommendedName>
        <fullName evidence="2">non-specific protein-tyrosine kinase</fullName>
        <ecNumber evidence="2">2.7.10.2</ecNumber>
    </recommendedName>
</protein>
<evidence type="ECO:0000256" key="3">
    <source>
        <dbReference type="ARBA" id="ARBA00022679"/>
    </source>
</evidence>
<sequence>MRQSKILDKRPRSLVAYYKEKSSFAEQYRKIRTNIEFSKAGGGLKAIMVTSSGSNEGKSTTAANLAVVMAQQGRKVLLIDADMRTPSMHYTFHLPNRDGLTTLLTKNSRFEDIAQQSGIGNLSILTSGPVPPNPADLLSSTEMAGFVNRFRNLFDVIIIDSPPILDVADAQVLANLCDGTLLVVRSGSTEVDDARKAAECLSEAKARILGVVLNDLKVTKKERKGRSYRAG</sequence>
<evidence type="ECO:0000256" key="4">
    <source>
        <dbReference type="ARBA" id="ARBA00022741"/>
    </source>
</evidence>
<dbReference type="SUPFAM" id="SSF52540">
    <property type="entry name" value="P-loop containing nucleoside triphosphate hydrolases"/>
    <property type="match status" value="1"/>
</dbReference>
<dbReference type="NCBIfam" id="TIGR01007">
    <property type="entry name" value="eps_fam"/>
    <property type="match status" value="1"/>
</dbReference>
<proteinExistence type="inferred from homology"/>
<comment type="caution">
    <text evidence="9">The sequence shown here is derived from an EMBL/GenBank/DDBJ whole genome shotgun (WGS) entry which is preliminary data.</text>
</comment>
<keyword evidence="4" id="KW-0547">Nucleotide-binding</keyword>
<dbReference type="AlphaFoldDB" id="A0A917S3R4"/>
<dbReference type="InterPro" id="IPR033756">
    <property type="entry name" value="YlxH/NBP35"/>
</dbReference>
<name>A0A917S3R4_9BACL</name>
<comment type="similarity">
    <text evidence="1">Belongs to the CpsD/CapB family.</text>
</comment>
<reference evidence="9" key="1">
    <citation type="journal article" date="2014" name="Int. J. Syst. Evol. Microbiol.">
        <title>Complete genome sequence of Corynebacterium casei LMG S-19264T (=DSM 44701T), isolated from a smear-ripened cheese.</title>
        <authorList>
            <consortium name="US DOE Joint Genome Institute (JGI-PGF)"/>
            <person name="Walter F."/>
            <person name="Albersmeier A."/>
            <person name="Kalinowski J."/>
            <person name="Ruckert C."/>
        </authorList>
    </citation>
    <scope>NUCLEOTIDE SEQUENCE</scope>
    <source>
        <strain evidence="9">JCM 15325</strain>
    </source>
</reference>
<reference evidence="9" key="2">
    <citation type="submission" date="2020-09" db="EMBL/GenBank/DDBJ databases">
        <authorList>
            <person name="Sun Q."/>
            <person name="Ohkuma M."/>
        </authorList>
    </citation>
    <scope>NUCLEOTIDE SEQUENCE</scope>
    <source>
        <strain evidence="9">JCM 15325</strain>
    </source>
</reference>
<keyword evidence="3" id="KW-0808">Transferase</keyword>
<dbReference type="CDD" id="cd05387">
    <property type="entry name" value="BY-kinase"/>
    <property type="match status" value="1"/>
</dbReference>
<dbReference type="PANTHER" id="PTHR32309">
    <property type="entry name" value="TYROSINE-PROTEIN KINASE"/>
    <property type="match status" value="1"/>
</dbReference>
<dbReference type="GO" id="GO:0005524">
    <property type="term" value="F:ATP binding"/>
    <property type="evidence" value="ECO:0007669"/>
    <property type="project" value="UniProtKB-KW"/>
</dbReference>
<keyword evidence="10" id="KW-1185">Reference proteome</keyword>
<evidence type="ECO:0000256" key="6">
    <source>
        <dbReference type="ARBA" id="ARBA00022840"/>
    </source>
</evidence>
<dbReference type="RefSeq" id="WP_188803223.1">
    <property type="nucleotide sequence ID" value="NZ_BMOK01000008.1"/>
</dbReference>
<dbReference type="InterPro" id="IPR027417">
    <property type="entry name" value="P-loop_NTPase"/>
</dbReference>
<evidence type="ECO:0000313" key="9">
    <source>
        <dbReference type="EMBL" id="GGL56321.1"/>
    </source>
</evidence>
<comment type="catalytic activity">
    <reaction evidence="8">
        <text>L-tyrosyl-[protein] + ATP = O-phospho-L-tyrosyl-[protein] + ADP + H(+)</text>
        <dbReference type="Rhea" id="RHEA:10596"/>
        <dbReference type="Rhea" id="RHEA-COMP:10136"/>
        <dbReference type="Rhea" id="RHEA-COMP:20101"/>
        <dbReference type="ChEBI" id="CHEBI:15378"/>
        <dbReference type="ChEBI" id="CHEBI:30616"/>
        <dbReference type="ChEBI" id="CHEBI:46858"/>
        <dbReference type="ChEBI" id="CHEBI:61978"/>
        <dbReference type="ChEBI" id="CHEBI:456216"/>
        <dbReference type="EC" id="2.7.10.2"/>
    </reaction>
</comment>
<evidence type="ECO:0000313" key="10">
    <source>
        <dbReference type="Proteomes" id="UP000654670"/>
    </source>
</evidence>
<gene>
    <name evidence="9" type="ORF">GCM10007968_20480</name>
</gene>
<dbReference type="GO" id="GO:0004715">
    <property type="term" value="F:non-membrane spanning protein tyrosine kinase activity"/>
    <property type="evidence" value="ECO:0007669"/>
    <property type="project" value="UniProtKB-EC"/>
</dbReference>
<evidence type="ECO:0000256" key="5">
    <source>
        <dbReference type="ARBA" id="ARBA00022777"/>
    </source>
</evidence>
<dbReference type="InterPro" id="IPR050445">
    <property type="entry name" value="Bact_polysacc_biosynth/exp"/>
</dbReference>
<evidence type="ECO:0000256" key="1">
    <source>
        <dbReference type="ARBA" id="ARBA00007316"/>
    </source>
</evidence>
<keyword evidence="7 9" id="KW-0829">Tyrosine-protein kinase</keyword>